<dbReference type="PANTHER" id="PTHR37042">
    <property type="entry name" value="OUTER MEMBRANE PROTEIN RV1973"/>
    <property type="match status" value="1"/>
</dbReference>
<evidence type="ECO:0000256" key="1">
    <source>
        <dbReference type="ARBA" id="ARBA00004370"/>
    </source>
</evidence>
<evidence type="ECO:0000256" key="3">
    <source>
        <dbReference type="SAM" id="Phobius"/>
    </source>
</evidence>
<comment type="caution">
    <text evidence="4">The sequence shown here is derived from an EMBL/GenBank/DDBJ whole genome shotgun (WGS) entry which is preliminary data.</text>
</comment>
<evidence type="ECO:0000313" key="5">
    <source>
        <dbReference type="Proteomes" id="UP001144280"/>
    </source>
</evidence>
<keyword evidence="5" id="KW-1185">Reference proteome</keyword>
<sequence length="228" mass="24858">MSTDGHQEATMPTTRDQRMLRLVKGTDAAAVRQRRAIVRRLPRAEDDPVALLAHLDEEPVSDEEPPKRRWRLPLIGAAVALALALAAAILSGYQWYQDRALDDAHQRALAAAKQTSVNFVSVSASSVDRDLQRIVAGATGDFKDEFTRGQAQVRTAVVENKVESRGTVLRAGLVSGDRRSAVVLVAIDATVKNVKTPDGRASHYRIQVDVTRDGKSGAWLVSKLQFVG</sequence>
<evidence type="ECO:0000313" key="4">
    <source>
        <dbReference type="EMBL" id="GLI01089.1"/>
    </source>
</evidence>
<keyword evidence="3" id="KW-1133">Transmembrane helix</keyword>
<gene>
    <name evidence="4" type="ORF">Pa4123_63650</name>
</gene>
<keyword evidence="3" id="KW-0812">Transmembrane</keyword>
<dbReference type="PANTHER" id="PTHR37042:SF4">
    <property type="entry name" value="OUTER MEMBRANE PROTEIN RV1973"/>
    <property type="match status" value="1"/>
</dbReference>
<dbReference type="EMBL" id="BSDI01000040">
    <property type="protein sequence ID" value="GLI01089.1"/>
    <property type="molecule type" value="Genomic_DNA"/>
</dbReference>
<evidence type="ECO:0000256" key="2">
    <source>
        <dbReference type="ARBA" id="ARBA00023136"/>
    </source>
</evidence>
<name>A0ABQ5R2U0_9ACTN</name>
<keyword evidence="2 3" id="KW-0472">Membrane</keyword>
<dbReference type="Proteomes" id="UP001144280">
    <property type="component" value="Unassembled WGS sequence"/>
</dbReference>
<reference evidence="4" key="1">
    <citation type="submission" date="2022-12" db="EMBL/GenBank/DDBJ databases">
        <title>New Phytohabitans aurantiacus sp. RD004123 nov., an actinomycete isolated from soil.</title>
        <authorList>
            <person name="Triningsih D.W."/>
            <person name="Harunari E."/>
            <person name="Igarashi Y."/>
        </authorList>
    </citation>
    <scope>NUCLEOTIDE SEQUENCE</scope>
    <source>
        <strain evidence="4">RD004123</strain>
    </source>
</reference>
<comment type="subcellular location">
    <subcellularLocation>
        <location evidence="1">Membrane</location>
    </subcellularLocation>
</comment>
<evidence type="ECO:0008006" key="6">
    <source>
        <dbReference type="Google" id="ProtNLM"/>
    </source>
</evidence>
<accession>A0ABQ5R2U0</accession>
<protein>
    <recommendedName>
        <fullName evidence="6">Mce associated membrane protein</fullName>
    </recommendedName>
</protein>
<feature type="transmembrane region" description="Helical" evidence="3">
    <location>
        <begin position="74"/>
        <end position="96"/>
    </location>
</feature>
<organism evidence="4 5">
    <name type="scientific">Phytohabitans aurantiacus</name>
    <dbReference type="NCBI Taxonomy" id="3016789"/>
    <lineage>
        <taxon>Bacteria</taxon>
        <taxon>Bacillati</taxon>
        <taxon>Actinomycetota</taxon>
        <taxon>Actinomycetes</taxon>
        <taxon>Micromonosporales</taxon>
        <taxon>Micromonosporaceae</taxon>
    </lineage>
</organism>
<proteinExistence type="predicted"/>